<comment type="caution">
    <text evidence="2">The sequence shown here is derived from an EMBL/GenBank/DDBJ whole genome shotgun (WGS) entry which is preliminary data.</text>
</comment>
<gene>
    <name evidence="2" type="ORF">C7H52_08150</name>
</gene>
<accession>A0A2T1N8R3</accession>
<dbReference type="PANTHER" id="PTHR21198:SF7">
    <property type="entry name" value="ASPARTATE-GLUTAMATE RACEMASE FAMILY"/>
    <property type="match status" value="1"/>
</dbReference>
<evidence type="ECO:0008006" key="4">
    <source>
        <dbReference type="Google" id="ProtNLM"/>
    </source>
</evidence>
<dbReference type="Pfam" id="PF01177">
    <property type="entry name" value="Asp_Glu_race"/>
    <property type="match status" value="1"/>
</dbReference>
<name>A0A2T1N8R3_9FLAO</name>
<reference evidence="2 3" key="1">
    <citation type="submission" date="2018-03" db="EMBL/GenBank/DDBJ databases">
        <title>Mesoflavibacter sp. HG37 and Mesoflavibacter sp. HG96 sp.nov., two marine bacteria isolated from seawater of Western Pacific Ocean.</title>
        <authorList>
            <person name="Cheng H."/>
            <person name="Wu Y.-H."/>
            <person name="Guo L.-L."/>
            <person name="Xu X.-W."/>
        </authorList>
    </citation>
    <scope>NUCLEOTIDE SEQUENCE [LARGE SCALE GENOMIC DNA]</scope>
    <source>
        <strain evidence="2 3">KCTC 32269</strain>
    </source>
</reference>
<sequence length="222" mass="25851">MTAPKVTILGLGVKSTQYYIEELHKKYHERYQEYATCPHYVYQTDFNEINPFLPNQFDTLIPNLKAILSNLYQLPTQQVLVPNITLHETLDQIETDLKFIHPIKLTANYLKSRNLKHVVIFGTSYTMNSNYIKNAFKAEGIQVSEIDKEHQNDINHLRQHLYAHDVTEIELAEYIDLVHYYAHKTIVIACTELSIVNAHLKPKNSVDMAELQINEALKLYHI</sequence>
<keyword evidence="1" id="KW-0413">Isomerase</keyword>
<proteinExistence type="predicted"/>
<dbReference type="SUPFAM" id="SSF53681">
    <property type="entry name" value="Aspartate/glutamate racemase"/>
    <property type="match status" value="2"/>
</dbReference>
<keyword evidence="3" id="KW-1185">Reference proteome</keyword>
<dbReference type="PANTHER" id="PTHR21198">
    <property type="entry name" value="GLUTAMATE RACEMASE"/>
    <property type="match status" value="1"/>
</dbReference>
<dbReference type="EMBL" id="PXOQ01000009">
    <property type="protein sequence ID" value="PSG88267.1"/>
    <property type="molecule type" value="Genomic_DNA"/>
</dbReference>
<evidence type="ECO:0000313" key="3">
    <source>
        <dbReference type="Proteomes" id="UP000238426"/>
    </source>
</evidence>
<dbReference type="RefSeq" id="WP_106463407.1">
    <property type="nucleotide sequence ID" value="NZ_PXOQ01000009.1"/>
</dbReference>
<organism evidence="2 3">
    <name type="scientific">Aurantibacter aestuarii</name>
    <dbReference type="NCBI Taxonomy" id="1266046"/>
    <lineage>
        <taxon>Bacteria</taxon>
        <taxon>Pseudomonadati</taxon>
        <taxon>Bacteroidota</taxon>
        <taxon>Flavobacteriia</taxon>
        <taxon>Flavobacteriales</taxon>
        <taxon>Flavobacteriaceae</taxon>
        <taxon>Aurantibacter</taxon>
    </lineage>
</organism>
<protein>
    <recommendedName>
        <fullName evidence="4">Aspartate racemase</fullName>
    </recommendedName>
</protein>
<dbReference type="OrthoDB" id="9803739at2"/>
<evidence type="ECO:0000313" key="2">
    <source>
        <dbReference type="EMBL" id="PSG88267.1"/>
    </source>
</evidence>
<dbReference type="Proteomes" id="UP000238426">
    <property type="component" value="Unassembled WGS sequence"/>
</dbReference>
<dbReference type="AlphaFoldDB" id="A0A2T1N8R3"/>
<dbReference type="InterPro" id="IPR015942">
    <property type="entry name" value="Asp/Glu/hydantoin_racemase"/>
</dbReference>
<dbReference type="GO" id="GO:0047661">
    <property type="term" value="F:amino-acid racemase activity"/>
    <property type="evidence" value="ECO:0007669"/>
    <property type="project" value="InterPro"/>
</dbReference>
<dbReference type="Gene3D" id="3.40.50.1860">
    <property type="match status" value="2"/>
</dbReference>
<dbReference type="InterPro" id="IPR001920">
    <property type="entry name" value="Asp/Glu_race"/>
</dbReference>
<evidence type="ECO:0000256" key="1">
    <source>
        <dbReference type="ARBA" id="ARBA00023235"/>
    </source>
</evidence>